<reference evidence="5" key="1">
    <citation type="journal article" date="2023" name="G3 (Bethesda)">
        <title>Whole genome assembly and annotation of the endangered Caribbean coral Acropora cervicornis.</title>
        <authorList>
            <person name="Selwyn J.D."/>
            <person name="Vollmer S.V."/>
        </authorList>
    </citation>
    <scope>NUCLEOTIDE SEQUENCE</scope>
    <source>
        <strain evidence="5">K2</strain>
    </source>
</reference>
<evidence type="ECO:0000256" key="3">
    <source>
        <dbReference type="SAM" id="MobiDB-lite"/>
    </source>
</evidence>
<evidence type="ECO:0000256" key="2">
    <source>
        <dbReference type="ARBA" id="ARBA00023157"/>
    </source>
</evidence>
<reference evidence="5" key="2">
    <citation type="journal article" date="2023" name="Science">
        <title>Genomic signatures of disease resistance in endangered staghorn corals.</title>
        <authorList>
            <person name="Vollmer S.V."/>
            <person name="Selwyn J.D."/>
            <person name="Despard B.A."/>
            <person name="Roesel C.L."/>
        </authorList>
    </citation>
    <scope>NUCLEOTIDE SEQUENCE</scope>
    <source>
        <strain evidence="5">K2</strain>
    </source>
</reference>
<gene>
    <name evidence="5" type="ORF">P5673_018001</name>
</gene>
<dbReference type="SMART" id="SM00999">
    <property type="entry name" value="Aerolysin"/>
    <property type="match status" value="1"/>
</dbReference>
<evidence type="ECO:0000313" key="5">
    <source>
        <dbReference type="EMBL" id="KAK2559381.1"/>
    </source>
</evidence>
<name>A0AAD9V318_ACRCE</name>
<dbReference type="InterPro" id="IPR053280">
    <property type="entry name" value="Aerolysin-like_pore-former"/>
</dbReference>
<protein>
    <recommendedName>
        <fullName evidence="4">Aerolysin-like C-terminal domain-containing protein</fullName>
    </recommendedName>
</protein>
<dbReference type="PANTHER" id="PTHR34007:SF1">
    <property type="entry name" value="AEROLYSIN-LIKE PROTEIN-RELATED"/>
    <property type="match status" value="1"/>
</dbReference>
<feature type="domain" description="Aerolysin-like C-terminal" evidence="4">
    <location>
        <begin position="237"/>
        <end position="597"/>
    </location>
</feature>
<feature type="compositionally biased region" description="Basic and acidic residues" evidence="3">
    <location>
        <begin position="653"/>
        <end position="670"/>
    </location>
</feature>
<evidence type="ECO:0000313" key="6">
    <source>
        <dbReference type="Proteomes" id="UP001249851"/>
    </source>
</evidence>
<accession>A0AAD9V318</accession>
<dbReference type="Pfam" id="PF01117">
    <property type="entry name" value="Aerolysin"/>
    <property type="match status" value="1"/>
</dbReference>
<proteinExistence type="inferred from homology"/>
<dbReference type="PANTHER" id="PTHR34007">
    <property type="entry name" value="AEROLYSIN-LIKE PROTEIN-RELATED"/>
    <property type="match status" value="1"/>
</dbReference>
<dbReference type="Proteomes" id="UP001249851">
    <property type="component" value="Unassembled WGS sequence"/>
</dbReference>
<evidence type="ECO:0000256" key="1">
    <source>
        <dbReference type="ARBA" id="ARBA00009831"/>
    </source>
</evidence>
<feature type="region of interest" description="Disordered" evidence="3">
    <location>
        <begin position="644"/>
        <end position="704"/>
    </location>
</feature>
<comment type="caution">
    <text evidence="5">The sequence shown here is derived from an EMBL/GenBank/DDBJ whole genome shotgun (WGS) entry which is preliminary data.</text>
</comment>
<organism evidence="5 6">
    <name type="scientific">Acropora cervicornis</name>
    <name type="common">Staghorn coral</name>
    <dbReference type="NCBI Taxonomy" id="6130"/>
    <lineage>
        <taxon>Eukaryota</taxon>
        <taxon>Metazoa</taxon>
        <taxon>Cnidaria</taxon>
        <taxon>Anthozoa</taxon>
        <taxon>Hexacorallia</taxon>
        <taxon>Scleractinia</taxon>
        <taxon>Astrocoeniina</taxon>
        <taxon>Acroporidae</taxon>
        <taxon>Acropora</taxon>
    </lineage>
</organism>
<evidence type="ECO:0000259" key="4">
    <source>
        <dbReference type="SMART" id="SM00999"/>
    </source>
</evidence>
<keyword evidence="6" id="KW-1185">Reference proteome</keyword>
<dbReference type="EMBL" id="JARQWQ010000040">
    <property type="protein sequence ID" value="KAK2559381.1"/>
    <property type="molecule type" value="Genomic_DNA"/>
</dbReference>
<sequence length="704" mass="80500">MNPPVVKNAERLTVNVNGGSASSKEEDCVRRFLTREKINIMWSPNSIHLNFLFCSFLFPYFEFAEGRSCFMEDWAGNFRKDDETSCEGGGGYYYLVGFERDGTNNLNGIKRAKCCARDQTFWNIPTQCQMPDWIRSLDGAGRSACQQGFFLRGVYRSNGNSLGHIEWGKCCKPSHHPYHWGDCYNEDVSGTFNKAGLSECRRDGYFITGFETTSGGALSTIKKFKCCRMVEEIPTLTTMDELKQRVMDATMFNIGQLASMMGFAWSGGCWAKYSGEDFRRKGDTWESHYANWCTGDGPKKNVRLKITYSNFDFAMKDVVFGESIKQTISLEQESQLVNSPDRSYKKIACNKKNTAGTSEVGIDVRSARTLKNVKTSSWDANIGIEVGAEYQPPSTTGGVGFSAKTSFKYEWGGEQEDSTTDQDWHILMINEKKQLPPKTFSKWSAFKKPQKVTIPYTATIVPKFKVKLEGYMVWGGGYDGNNPNFHHKHRGSGDRKKIEYTFGNDQKPFYEDLKEQIDENKYPWQWHALLQRYPYAEYFINQLIDPDFYAFTLTGQFEESTEIEVKSTWFPSRPIEEMEAAVANSTLLTDQATEPIEFPRVLPAPPKVKIIDNKKEAKPPISKHFNDNDRNIDEKLIRLPTKKKVDKTKLRKSTADKKEKYQDTDEEFPRIRPPPPKVKPIDNKEEMKPPPAKNDKNYAFALPI</sequence>
<feature type="compositionally biased region" description="Basic and acidic residues" evidence="3">
    <location>
        <begin position="679"/>
        <end position="696"/>
    </location>
</feature>
<dbReference type="InterPro" id="IPR055267">
    <property type="entry name" value="Aerolysin-like_C"/>
</dbReference>
<dbReference type="Gene3D" id="3.30.412.10">
    <property type="entry name" value="Proaerolysin, chain A, domain 2"/>
    <property type="match status" value="2"/>
</dbReference>
<comment type="similarity">
    <text evidence="1">Belongs to the aerolysin family.</text>
</comment>
<keyword evidence="2" id="KW-1015">Disulfide bond</keyword>
<dbReference type="AlphaFoldDB" id="A0AAD9V318"/>
<dbReference type="SUPFAM" id="SSF56973">
    <property type="entry name" value="Aerolisin/ETX pore-forming domain"/>
    <property type="match status" value="1"/>
</dbReference>